<accession>A0A1I7Y477</accession>
<evidence type="ECO:0000256" key="3">
    <source>
        <dbReference type="ARBA" id="ARBA00006128"/>
    </source>
</evidence>
<evidence type="ECO:0000256" key="5">
    <source>
        <dbReference type="SAM" id="MobiDB-lite"/>
    </source>
</evidence>
<protein>
    <submittedName>
        <fullName evidence="8">LisH domain-containing protein</fullName>
    </submittedName>
</protein>
<dbReference type="AlphaFoldDB" id="A0A1I7Y477"/>
<feature type="domain" description="ARMC9 CTLH-like" evidence="6">
    <location>
        <begin position="53"/>
        <end position="167"/>
    </location>
</feature>
<dbReference type="InterPro" id="IPR039724">
    <property type="entry name" value="WDR91"/>
</dbReference>
<name>A0A1I7Y477_9BILA</name>
<dbReference type="InterPro" id="IPR056327">
    <property type="entry name" value="ARMC9_CTLH-like_dom"/>
</dbReference>
<evidence type="ECO:0000256" key="1">
    <source>
        <dbReference type="ARBA" id="ARBA00004412"/>
    </source>
</evidence>
<dbReference type="WBParaSite" id="L893_g12441.t1">
    <property type="protein sequence ID" value="L893_g12441.t1"/>
    <property type="gene ID" value="L893_g12441"/>
</dbReference>
<dbReference type="GO" id="GO:0031902">
    <property type="term" value="C:late endosome membrane"/>
    <property type="evidence" value="ECO:0007669"/>
    <property type="project" value="TreeGrafter"/>
</dbReference>
<evidence type="ECO:0000313" key="8">
    <source>
        <dbReference type="WBParaSite" id="L893_g12441.t1"/>
    </source>
</evidence>
<dbReference type="GO" id="GO:0141039">
    <property type="term" value="F:phosphatidylinositol 3-kinase inhibitor activity"/>
    <property type="evidence" value="ECO:0007669"/>
    <property type="project" value="InterPro"/>
</dbReference>
<organism evidence="7 8">
    <name type="scientific">Steinernema glaseri</name>
    <dbReference type="NCBI Taxonomy" id="37863"/>
    <lineage>
        <taxon>Eukaryota</taxon>
        <taxon>Metazoa</taxon>
        <taxon>Ecdysozoa</taxon>
        <taxon>Nematoda</taxon>
        <taxon>Chromadorea</taxon>
        <taxon>Rhabditida</taxon>
        <taxon>Tylenchina</taxon>
        <taxon>Panagrolaimomorpha</taxon>
        <taxon>Strongyloidoidea</taxon>
        <taxon>Steinernematidae</taxon>
        <taxon>Steinernema</taxon>
    </lineage>
</organism>
<dbReference type="Pfam" id="PF21051">
    <property type="entry name" value="ARMC9_LisH"/>
    <property type="match status" value="1"/>
</dbReference>
<feature type="region of interest" description="Disordered" evidence="5">
    <location>
        <begin position="190"/>
        <end position="211"/>
    </location>
</feature>
<sequence length="255" mass="29567">MRSEMLPLVDSLIKEYLTFRGFNSTLRHLETELKKEKDLKFKVDKLIEEVVHCVDSHDIDRLKNLWEFFNTKVFNNLTEENSRTASQFENDVYKLYLANCVHHKLNAKCTEFFEKMIDFLRANPLWTEWFALPYIADAKECEPFRKYFAKKWQEAFLISLHNFFAISLSVLTMPLLTECISEVMQTDVSSGTPCETRMERSSSRSRMPSGHSMTDDLMDDFAIIAQCSNNPRVEGSKSSLKSLLKNIAGGKKSTD</sequence>
<comment type="subcellular location">
    <subcellularLocation>
        <location evidence="1">Early endosome</location>
    </subcellularLocation>
    <subcellularLocation>
        <location evidence="2">Late endosome</location>
    </subcellularLocation>
</comment>
<dbReference type="InterPro" id="IPR048957">
    <property type="entry name" value="ARMC9_LisH"/>
</dbReference>
<reference evidence="8" key="1">
    <citation type="submission" date="2016-11" db="UniProtKB">
        <authorList>
            <consortium name="WormBaseParasite"/>
        </authorList>
    </citation>
    <scope>IDENTIFICATION</scope>
</reference>
<evidence type="ECO:0000256" key="2">
    <source>
        <dbReference type="ARBA" id="ARBA00004603"/>
    </source>
</evidence>
<dbReference type="PANTHER" id="PTHR13083:SF3">
    <property type="entry name" value="WD REPEAT-CONTAINING PROTEIN 91"/>
    <property type="match status" value="1"/>
</dbReference>
<dbReference type="GO" id="GO:0051898">
    <property type="term" value="P:negative regulation of phosphatidylinositol 3-kinase/protein kinase B signal transduction"/>
    <property type="evidence" value="ECO:0007669"/>
    <property type="project" value="InterPro"/>
</dbReference>
<dbReference type="Pfam" id="PF23138">
    <property type="entry name" value="CTLH_Armc9"/>
    <property type="match status" value="1"/>
</dbReference>
<dbReference type="PANTHER" id="PTHR13083">
    <property type="entry name" value="WD REPEAT-CONTAINING PROTEIN 91"/>
    <property type="match status" value="1"/>
</dbReference>
<proteinExistence type="inferred from homology"/>
<dbReference type="Proteomes" id="UP000095287">
    <property type="component" value="Unplaced"/>
</dbReference>
<evidence type="ECO:0000259" key="6">
    <source>
        <dbReference type="Pfam" id="PF23138"/>
    </source>
</evidence>
<dbReference type="GO" id="GO:0045022">
    <property type="term" value="P:early endosome to late endosome transport"/>
    <property type="evidence" value="ECO:0007669"/>
    <property type="project" value="InterPro"/>
</dbReference>
<evidence type="ECO:0000313" key="7">
    <source>
        <dbReference type="Proteomes" id="UP000095287"/>
    </source>
</evidence>
<dbReference type="GO" id="GO:0031901">
    <property type="term" value="C:early endosome membrane"/>
    <property type="evidence" value="ECO:0007669"/>
    <property type="project" value="TreeGrafter"/>
</dbReference>
<comment type="similarity">
    <text evidence="3">Belongs to the WD repeat WDR91 family.</text>
</comment>
<evidence type="ECO:0000256" key="4">
    <source>
        <dbReference type="ARBA" id="ARBA00022753"/>
    </source>
</evidence>
<keyword evidence="4" id="KW-0967">Endosome</keyword>
<keyword evidence="7" id="KW-1185">Reference proteome</keyword>